<evidence type="ECO:0000259" key="3">
    <source>
        <dbReference type="PROSITE" id="PS50011"/>
    </source>
</evidence>
<keyword evidence="4" id="KW-0675">Receptor</keyword>
<feature type="compositionally biased region" description="Polar residues" evidence="1">
    <location>
        <begin position="865"/>
        <end position="883"/>
    </location>
</feature>
<evidence type="ECO:0000256" key="2">
    <source>
        <dbReference type="SAM" id="Phobius"/>
    </source>
</evidence>
<dbReference type="InterPro" id="IPR000719">
    <property type="entry name" value="Prot_kinase_dom"/>
</dbReference>
<proteinExistence type="predicted"/>
<dbReference type="EMBL" id="LSMT01000738">
    <property type="protein sequence ID" value="PFX14744.1"/>
    <property type="molecule type" value="Genomic_DNA"/>
</dbReference>
<feature type="region of interest" description="Disordered" evidence="1">
    <location>
        <begin position="864"/>
        <end position="911"/>
    </location>
</feature>
<feature type="transmembrane region" description="Helical" evidence="2">
    <location>
        <begin position="656"/>
        <end position="676"/>
    </location>
</feature>
<keyword evidence="5" id="KW-1185">Reference proteome</keyword>
<reference evidence="5" key="1">
    <citation type="journal article" date="2017" name="bioRxiv">
        <title>Comparative analysis of the genomes of Stylophora pistillata and Acropora digitifera provides evidence for extensive differences between species of corals.</title>
        <authorList>
            <person name="Voolstra C.R."/>
            <person name="Li Y."/>
            <person name="Liew Y.J."/>
            <person name="Baumgarten S."/>
            <person name="Zoccola D."/>
            <person name="Flot J.-F."/>
            <person name="Tambutte S."/>
            <person name="Allemand D."/>
            <person name="Aranda M."/>
        </authorList>
    </citation>
    <scope>NUCLEOTIDE SEQUENCE [LARGE SCALE GENOMIC DNA]</scope>
</reference>
<dbReference type="PANTHER" id="PTHR24416">
    <property type="entry name" value="TYROSINE-PROTEIN KINASE RECEPTOR"/>
    <property type="match status" value="1"/>
</dbReference>
<dbReference type="PROSITE" id="PS50011">
    <property type="entry name" value="PROTEIN_KINASE_DOM"/>
    <property type="match status" value="1"/>
</dbReference>
<dbReference type="InterPro" id="IPR001245">
    <property type="entry name" value="Ser-Thr/Tyr_kinase_cat_dom"/>
</dbReference>
<dbReference type="Gene3D" id="1.10.510.10">
    <property type="entry name" value="Transferase(Phosphotransferase) domain 1"/>
    <property type="match status" value="1"/>
</dbReference>
<dbReference type="CDD" id="cd00192">
    <property type="entry name" value="PTKc"/>
    <property type="match status" value="1"/>
</dbReference>
<dbReference type="STRING" id="50429.A0A2B4R8S4"/>
<accession>A0A2B4R8S4</accession>
<dbReference type="SMART" id="SM00219">
    <property type="entry name" value="TyrKc"/>
    <property type="match status" value="1"/>
</dbReference>
<dbReference type="PROSITE" id="PS00109">
    <property type="entry name" value="PROTEIN_KINASE_TYR"/>
    <property type="match status" value="1"/>
</dbReference>
<dbReference type="GO" id="GO:0007169">
    <property type="term" value="P:cell surface receptor protein tyrosine kinase signaling pathway"/>
    <property type="evidence" value="ECO:0007669"/>
    <property type="project" value="TreeGrafter"/>
</dbReference>
<name>A0A2B4R8S4_STYPI</name>
<dbReference type="SUPFAM" id="SSF56112">
    <property type="entry name" value="Protein kinase-like (PK-like)"/>
    <property type="match status" value="1"/>
</dbReference>
<dbReference type="PANTHER" id="PTHR24416:SF583">
    <property type="entry name" value="RECEPTOR PROTEIN-TYROSINE KINASE"/>
    <property type="match status" value="1"/>
</dbReference>
<keyword evidence="2" id="KW-0472">Membrane</keyword>
<dbReference type="InterPro" id="IPR011009">
    <property type="entry name" value="Kinase-like_dom_sf"/>
</dbReference>
<evidence type="ECO:0000313" key="4">
    <source>
        <dbReference type="EMBL" id="PFX14744.1"/>
    </source>
</evidence>
<dbReference type="FunFam" id="1.10.510.10:FF:000462">
    <property type="entry name" value="Receptor tyrosine kinase"/>
    <property type="match status" value="1"/>
</dbReference>
<feature type="compositionally biased region" description="Polar residues" evidence="1">
    <location>
        <begin position="1148"/>
        <end position="1158"/>
    </location>
</feature>
<gene>
    <name evidence="4" type="primary">kdr</name>
    <name evidence="4" type="ORF">AWC38_SpisGene21079</name>
</gene>
<dbReference type="InterPro" id="IPR050122">
    <property type="entry name" value="RTK"/>
</dbReference>
<dbReference type="GO" id="GO:0004714">
    <property type="term" value="F:transmembrane receptor protein tyrosine kinase activity"/>
    <property type="evidence" value="ECO:0007669"/>
    <property type="project" value="TreeGrafter"/>
</dbReference>
<keyword evidence="2" id="KW-0812">Transmembrane</keyword>
<feature type="region of interest" description="Disordered" evidence="1">
    <location>
        <begin position="1099"/>
        <end position="1163"/>
    </location>
</feature>
<dbReference type="GO" id="GO:0005524">
    <property type="term" value="F:ATP binding"/>
    <property type="evidence" value="ECO:0007669"/>
    <property type="project" value="InterPro"/>
</dbReference>
<dbReference type="InterPro" id="IPR020635">
    <property type="entry name" value="Tyr_kinase_cat_dom"/>
</dbReference>
<dbReference type="InterPro" id="IPR008266">
    <property type="entry name" value="Tyr_kinase_AS"/>
</dbReference>
<feature type="domain" description="Protein kinase" evidence="3">
    <location>
        <begin position="709"/>
        <end position="1081"/>
    </location>
</feature>
<feature type="compositionally biased region" description="Basic and acidic residues" evidence="1">
    <location>
        <begin position="884"/>
        <end position="903"/>
    </location>
</feature>
<sequence>MLRLRQYAVPNDTDKICESTSCTKCLRPCKFVFLERSESQCLQNCVFTSPHATLRTAVELCGGLRAISRQTFQGIFFKLKVAVVTENSSISNGEKTNTISLPQPAPISDLALISLVYDGDQYQSNRIKLMANWTQSKPEQELISDHLMVWEYECFLENGVKRRWDNTKSADPIGTVARNDELKKCHNTLKVYAMSQCIQSNATSITFEYPVDPPGSPEKDRKVRNLSSSLIAIEDGFRFTAKLTWLPPLYPHKTVEYYFIFGYGATTVWTIFKDDAPPSADNTILISTPGPDPSHIKVQTLVFESFVLLPQTGQFRLNVSWKKPLFNYSQVLCYTVSSKIDDGDQNVSQTNRTYLITHGISYGEPVTVTPHFINGIEGKSTTETFSAPGCDDNVDDHGDDDDDDNVDDDDHTCLVCIPLVPPDGELMVQNLNTVGKFVEREQSNTFAVNISWEPPSFKYRHVSYYNVSCHFHGYPRDEFRSYTKTNLQRTTFRVAGILPQQRVNTEIIPFYNDKYITGKSKRIEDTAPGPRTDLVKVIGLRHNELMPSSDESFRMTVFWQKPLFNHSVVQYYRYRISNTSSETVGKKKRRAIDLNTDLTTESNNVTIDGIQMDEKLEFKVIPVFEVSTIMGQEDRILITSLSRPVPHHVPMAPGEIIALVIGSLLLILIALSLIIWCHKERQRRRKAEGLIPGKVGLMIDQWEVDPDRVNLEEEIDEGAFGKVFKGILKGPCTPSLNSTFKASRTIKGDNLCTVAVKMLHDMGDSDQRRDFLDEIQLMKDVGSHRNIVNMVGCCTMQEPMFLLLEYVPCGSLLKYLRKHRGKMKENIGETPRGPYHSTYCETYTTNAGISIKATKSDRIYVNAPGRQQEQTENIQLVSFSSQDPENKNGEENRGMNKDERDEEHNEDEESLTPGDLMAFAWQISQAMEYLAKKGFIHRDLAARNVLVGENKSAKVADFGLTRHVYEERVYQGKTNRKLPLKWMSIEAIFDQTFTTHSDVWSFGVVLWELVTLGGTPYPTIDNKELLRTLKDGYRMEQPDTCDNELYEVMMDCWRENPDQRPGFTQLRNRFESMMQKDNPYMDFSAVDETSAYYSVPSFNSIMDESPDEDNGSDSIVKERRQSSTDSVELTDHQNVEPLSGDVKEISEQKGSQNNITQDGEQDHFSEIKIPNDVKTDTEINLDELQMSFYRPAKRITAF</sequence>
<dbReference type="Pfam" id="PF07714">
    <property type="entry name" value="PK_Tyr_Ser-Thr"/>
    <property type="match status" value="1"/>
</dbReference>
<feature type="compositionally biased region" description="Acidic residues" evidence="1">
    <location>
        <begin position="392"/>
        <end position="405"/>
    </location>
</feature>
<evidence type="ECO:0000313" key="5">
    <source>
        <dbReference type="Proteomes" id="UP000225706"/>
    </source>
</evidence>
<dbReference type="OrthoDB" id="4062651at2759"/>
<dbReference type="AlphaFoldDB" id="A0A2B4R8S4"/>
<keyword evidence="2" id="KW-1133">Transmembrane helix</keyword>
<dbReference type="GO" id="GO:0005886">
    <property type="term" value="C:plasma membrane"/>
    <property type="evidence" value="ECO:0007669"/>
    <property type="project" value="TreeGrafter"/>
</dbReference>
<dbReference type="GO" id="GO:0043235">
    <property type="term" value="C:receptor complex"/>
    <property type="evidence" value="ECO:0007669"/>
    <property type="project" value="TreeGrafter"/>
</dbReference>
<evidence type="ECO:0000256" key="1">
    <source>
        <dbReference type="SAM" id="MobiDB-lite"/>
    </source>
</evidence>
<organism evidence="4 5">
    <name type="scientific">Stylophora pistillata</name>
    <name type="common">Smooth cauliflower coral</name>
    <dbReference type="NCBI Taxonomy" id="50429"/>
    <lineage>
        <taxon>Eukaryota</taxon>
        <taxon>Metazoa</taxon>
        <taxon>Cnidaria</taxon>
        <taxon>Anthozoa</taxon>
        <taxon>Hexacorallia</taxon>
        <taxon>Scleractinia</taxon>
        <taxon>Astrocoeniina</taxon>
        <taxon>Pocilloporidae</taxon>
        <taxon>Stylophora</taxon>
    </lineage>
</organism>
<dbReference type="Proteomes" id="UP000225706">
    <property type="component" value="Unassembled WGS sequence"/>
</dbReference>
<comment type="caution">
    <text evidence="4">The sequence shown here is derived from an EMBL/GenBank/DDBJ whole genome shotgun (WGS) entry which is preliminary data.</text>
</comment>
<dbReference type="Gene3D" id="3.30.200.20">
    <property type="entry name" value="Phosphorylase Kinase, domain 1"/>
    <property type="match status" value="1"/>
</dbReference>
<protein>
    <submittedName>
        <fullName evidence="4">Vascular endothelial growth factor receptor 2</fullName>
    </submittedName>
</protein>
<feature type="region of interest" description="Disordered" evidence="1">
    <location>
        <begin position="383"/>
        <end position="405"/>
    </location>
</feature>